<feature type="transmembrane region" description="Helical" evidence="6">
    <location>
        <begin position="122"/>
        <end position="146"/>
    </location>
</feature>
<dbReference type="SUPFAM" id="SSF49590">
    <property type="entry name" value="PHL pollen allergen"/>
    <property type="match status" value="1"/>
</dbReference>
<dbReference type="Pfam" id="PF01554">
    <property type="entry name" value="MatE"/>
    <property type="match status" value="2"/>
</dbReference>
<feature type="transmembrane region" description="Helical" evidence="6">
    <location>
        <begin position="152"/>
        <end position="174"/>
    </location>
</feature>
<proteinExistence type="inferred from homology"/>
<keyword evidence="4 6" id="KW-1133">Transmembrane helix</keyword>
<dbReference type="InterPro" id="IPR002528">
    <property type="entry name" value="MATE_fam"/>
</dbReference>
<dbReference type="Proteomes" id="UP000734854">
    <property type="component" value="Unassembled WGS sequence"/>
</dbReference>
<feature type="transmembrane region" description="Helical" evidence="6">
    <location>
        <begin position="249"/>
        <end position="269"/>
    </location>
</feature>
<evidence type="ECO:0000256" key="6">
    <source>
        <dbReference type="RuleBase" id="RU004914"/>
    </source>
</evidence>
<dbReference type="InterPro" id="IPR036749">
    <property type="entry name" value="Expansin_CBD_sf"/>
</dbReference>
<comment type="caution">
    <text evidence="9">The sequence shown here is derived from an EMBL/GenBank/DDBJ whole genome shotgun (WGS) entry which is preliminary data.</text>
</comment>
<feature type="region of interest" description="Disordered" evidence="7">
    <location>
        <begin position="720"/>
        <end position="742"/>
    </location>
</feature>
<feature type="region of interest" description="Disordered" evidence="7">
    <location>
        <begin position="598"/>
        <end position="665"/>
    </location>
</feature>
<organism evidence="9 10">
    <name type="scientific">Zingiber officinale</name>
    <name type="common">Ginger</name>
    <name type="synonym">Amomum zingiber</name>
    <dbReference type="NCBI Taxonomy" id="94328"/>
    <lineage>
        <taxon>Eukaryota</taxon>
        <taxon>Viridiplantae</taxon>
        <taxon>Streptophyta</taxon>
        <taxon>Embryophyta</taxon>
        <taxon>Tracheophyta</taxon>
        <taxon>Spermatophyta</taxon>
        <taxon>Magnoliopsida</taxon>
        <taxon>Liliopsida</taxon>
        <taxon>Zingiberales</taxon>
        <taxon>Zingiberaceae</taxon>
        <taxon>Zingiber</taxon>
    </lineage>
</organism>
<dbReference type="GO" id="GO:0042910">
    <property type="term" value="F:xenobiotic transmembrane transporter activity"/>
    <property type="evidence" value="ECO:0007669"/>
    <property type="project" value="InterPro"/>
</dbReference>
<dbReference type="AlphaFoldDB" id="A0A8J5HF46"/>
<evidence type="ECO:0000259" key="8">
    <source>
        <dbReference type="Pfam" id="PF11250"/>
    </source>
</evidence>
<feature type="compositionally biased region" description="Basic and acidic residues" evidence="7">
    <location>
        <begin position="600"/>
        <end position="623"/>
    </location>
</feature>
<evidence type="ECO:0000313" key="10">
    <source>
        <dbReference type="Proteomes" id="UP000734854"/>
    </source>
</evidence>
<gene>
    <name evidence="9" type="ORF">ZIOFF_020142</name>
</gene>
<dbReference type="GO" id="GO:0015297">
    <property type="term" value="F:antiporter activity"/>
    <property type="evidence" value="ECO:0007669"/>
    <property type="project" value="InterPro"/>
</dbReference>
<comment type="subcellular location">
    <subcellularLocation>
        <location evidence="1">Membrane</location>
        <topology evidence="1">Multi-pass membrane protein</topology>
    </subcellularLocation>
</comment>
<dbReference type="GO" id="GO:1990961">
    <property type="term" value="P:xenobiotic detoxification by transmembrane export across the plasma membrane"/>
    <property type="evidence" value="ECO:0007669"/>
    <property type="project" value="InterPro"/>
</dbReference>
<evidence type="ECO:0000256" key="3">
    <source>
        <dbReference type="ARBA" id="ARBA00022692"/>
    </source>
</evidence>
<dbReference type="InterPro" id="IPR046431">
    <property type="entry name" value="FAF_dom"/>
</dbReference>
<protein>
    <recommendedName>
        <fullName evidence="6">Protein DETOXIFICATION</fullName>
    </recommendedName>
    <alternativeName>
        <fullName evidence="6">Multidrug and toxic compound extrusion protein</fullName>
    </alternativeName>
</protein>
<evidence type="ECO:0000256" key="1">
    <source>
        <dbReference type="ARBA" id="ARBA00004141"/>
    </source>
</evidence>
<feature type="transmembrane region" description="Helical" evidence="6">
    <location>
        <begin position="318"/>
        <end position="342"/>
    </location>
</feature>
<keyword evidence="5 6" id="KW-0472">Membrane</keyword>
<feature type="compositionally biased region" description="Basic and acidic residues" evidence="7">
    <location>
        <begin position="724"/>
        <end position="742"/>
    </location>
</feature>
<name>A0A8J5HF46_ZINOF</name>
<feature type="transmembrane region" description="Helical" evidence="6">
    <location>
        <begin position="186"/>
        <end position="208"/>
    </location>
</feature>
<reference evidence="9 10" key="1">
    <citation type="submission" date="2020-08" db="EMBL/GenBank/DDBJ databases">
        <title>Plant Genome Project.</title>
        <authorList>
            <person name="Zhang R.-G."/>
        </authorList>
    </citation>
    <scope>NUCLEOTIDE SEQUENCE [LARGE SCALE GENOMIC DNA]</scope>
    <source>
        <tissue evidence="9">Rhizome</tissue>
    </source>
</reference>
<dbReference type="GO" id="GO:0016020">
    <property type="term" value="C:membrane"/>
    <property type="evidence" value="ECO:0007669"/>
    <property type="project" value="UniProtKB-SubCell"/>
</dbReference>
<evidence type="ECO:0000256" key="4">
    <source>
        <dbReference type="ARBA" id="ARBA00022989"/>
    </source>
</evidence>
<keyword evidence="3 6" id="KW-0812">Transmembrane</keyword>
<sequence>MEEALLGKNGTGRAGKEEDMAEIKSVKQFGIAWAEENKRLWYLAGPSIFTSICRYSLGATTQVFAGHLTTLELDAVSTENMVIAGLAFGIMMGMGSALETLCGQAYGAKQFHMLGVYMQRSWLILLAMSACLLPVYLFATPLLRLFKQDEDIAVLAGRFALYMIPQLFAYALNFPISKFLQAQSKVLVMAGIAAFALVFHVALTWLLVGHFRLGLPGAAVSLNLAWWTVVGGQFAYIAMGNCPGAWNGFSWAAFTGLGSFVWLSIGSAIMLCLEFWYYMILIVLVGHLKDAQIAVAAVSICVRISNELGAGRPRAAKFSILCVLISSLTLGIIFFSLVLAFRDVYGVPFTNSPDVVRAVSDLAVVFAFTLLLNSVQPVLSGVAVGAGWQWLVAYVNLGCYYGVGIPIGCLLAFYYNFGVKNVMCPIFSIDQKKEELAMNVMEVPCKKYGGVRFTINGLDYFELVLVSHVAGAGSLQSMALKGFKIGWLQIDVREPGRQLAVERPVSIHQGSISVALANKAAVSSSPPMDPWAELRKILEHPLPEKSIFMRSLSWKELRLPDSINSFDVFGAGIHFKEPKPLPPPKDPFSDSNTAIESDDEAIKAKDSPRNSSEPLRDPEERYPECSSDAEYEAKRSRSEEDEEMGGRLLLRSRSDTGLIGPDRFPPPLSTIGRGVKPWVCLKSFKKDGRFVLKKIRVPTQQCLQATRENGRLMLHLAQEEDDAKTEWKGRNVERQPEKEERA</sequence>
<keyword evidence="10" id="KW-1185">Reference proteome</keyword>
<dbReference type="Pfam" id="PF11250">
    <property type="entry name" value="FAF"/>
    <property type="match status" value="1"/>
</dbReference>
<evidence type="ECO:0000313" key="9">
    <source>
        <dbReference type="EMBL" id="KAG6522985.1"/>
    </source>
</evidence>
<feature type="domain" description="FAF" evidence="8">
    <location>
        <begin position="663"/>
        <end position="716"/>
    </location>
</feature>
<feature type="transmembrane region" description="Helical" evidence="6">
    <location>
        <begin position="81"/>
        <end position="101"/>
    </location>
</feature>
<evidence type="ECO:0000256" key="5">
    <source>
        <dbReference type="ARBA" id="ARBA00023136"/>
    </source>
</evidence>
<feature type="transmembrane region" description="Helical" evidence="6">
    <location>
        <begin position="362"/>
        <end position="384"/>
    </location>
</feature>
<feature type="transmembrane region" description="Helical" evidence="6">
    <location>
        <begin position="214"/>
        <end position="237"/>
    </location>
</feature>
<dbReference type="PANTHER" id="PTHR11206">
    <property type="entry name" value="MULTIDRUG RESISTANCE PROTEIN"/>
    <property type="match status" value="1"/>
</dbReference>
<dbReference type="InterPro" id="IPR045069">
    <property type="entry name" value="MATE_euk"/>
</dbReference>
<dbReference type="EMBL" id="JACMSC010000005">
    <property type="protein sequence ID" value="KAG6522985.1"/>
    <property type="molecule type" value="Genomic_DNA"/>
</dbReference>
<comment type="similarity">
    <text evidence="2 6">Belongs to the multi antimicrobial extrusion (MATE) (TC 2.A.66.1) family.</text>
</comment>
<evidence type="ECO:0000256" key="2">
    <source>
        <dbReference type="ARBA" id="ARBA00010199"/>
    </source>
</evidence>
<dbReference type="CDD" id="cd13132">
    <property type="entry name" value="MATE_eukaryotic"/>
    <property type="match status" value="1"/>
</dbReference>
<feature type="transmembrane region" description="Helical" evidence="6">
    <location>
        <begin position="391"/>
        <end position="415"/>
    </location>
</feature>
<accession>A0A8J5HF46</accession>
<dbReference type="GO" id="GO:0005576">
    <property type="term" value="C:extracellular region"/>
    <property type="evidence" value="ECO:0007669"/>
    <property type="project" value="UniProtKB-SubCell"/>
</dbReference>
<feature type="transmembrane region" description="Helical" evidence="6">
    <location>
        <begin position="275"/>
        <end position="298"/>
    </location>
</feature>
<evidence type="ECO:0000256" key="7">
    <source>
        <dbReference type="SAM" id="MobiDB-lite"/>
    </source>
</evidence>